<dbReference type="SUPFAM" id="SSF51206">
    <property type="entry name" value="cAMP-binding domain-like"/>
    <property type="match status" value="4"/>
</dbReference>
<dbReference type="Pfam" id="PF00027">
    <property type="entry name" value="cNMP_binding"/>
    <property type="match status" value="3"/>
</dbReference>
<feature type="region of interest" description="Disordered" evidence="2">
    <location>
        <begin position="1046"/>
        <end position="1088"/>
    </location>
</feature>
<dbReference type="PROSITE" id="PS50042">
    <property type="entry name" value="CNMP_BINDING_3"/>
    <property type="match status" value="5"/>
</dbReference>
<dbReference type="InterPro" id="IPR018490">
    <property type="entry name" value="cNMP-bd_dom_sf"/>
</dbReference>
<gene>
    <name evidence="4" type="ORF">AMON00008_LOCUS32055</name>
</gene>
<sequence length="1160" mass="129303">MPGGLKAALAAVADAGPPALAAKDLPPLEPLVAWRSPTEIRRRPRPPPEPLVGVPHSPPTSPASSSGPRPAASSVAASVPSPQSSKRKHSGASGFAPLSVPGPKPDGGAGGTPLRASTDEEQDNVHCALEGIVAARRIGGMGDNNIDHMVHALPVFQGCRHAFVEAVLLLMRKVIIRPGQYIVQEGSKSPNSMFLLLCGSVAVTRKSAPCRTLKEGSCFGVAQMLGISTAWECTVQASTAGMLAELPRHSINASIQEHPEEAKYFGGILQWRGRWQEHQDDHGWKALWHSASLRQCNVALLKELDASMERAIYFPGEEISHEGDEEQSLIILDRGAVNVLMCGRVVHTEEVPAARTRLAYSEDLGFPVPVRSRSRPHTVDGSHLGASSGVAIQPGEHFVKHQESEAEKASVPLFGEDIPEAVLLGEESLLGLRSSRSTTYRASKMCGVRILHRATFLKVLARYPADHARVDPFLKVDRQEAFPMQWIREVQSFRVGGCSQGFYCFLMQHMEHRIIPSGQQVIVDTLRKNIHPPLPESGILNVCRINKGCVQLSSSGRAGKVKFVGATEDTMIQAGSIIQGDTFWKKNITALETCYVSILHRGMIARALEELQDDREDYLPRLLRAQETKLRATQSDRVTKMLHERSIFSENSEAFLAEVVQDGTIRVFMPGERIIEQDSMGTTMFILWAGNANVAKEHCEEGTPPVRVLTSLGTLTHGSVFGELVMMGMQSKRTASVIASSVCCTWEVEHNRILAIFGRHPAERKRFQKLVEEHLYHQAAPRIMYHQLFTCFSQQFRTWLGLNCERRIYFPGEVIIREGLNGDRLYIVNLGTAEVELQKQRVMSVRGGSHFGFPMVCKEADDNYRYPVTLKSESMCQMLVISRSLYQQALTTYPEMREPARALELEERYRAGKQRECFAQMLERRSGMRSIIEALRGSMFSPGETQPKWKLLAVTFHGWHGQMLRSLMLRREEQERHRRNTQRIEAWLLRRRTQMAQVKPRQELRQLIDENVNSRGPLKFLKNHVQEPPRYSPRATQDLCESPYSLSSRSWHRRSNSMNSRQNARLPPLTARAAQPERDEKGDLEEAVKSEKRGSAQAMDDMHHGFLSVDGVDSTGLDENDICEIPGHGHMVLEGADTIHKCIAPATASIPWSLVVKTVS</sequence>
<feature type="domain" description="Cyclic nucleotide-binding" evidence="3">
    <location>
        <begin position="155"/>
        <end position="252"/>
    </location>
</feature>
<feature type="domain" description="Cyclic nucleotide-binding" evidence="3">
    <location>
        <begin position="788"/>
        <end position="907"/>
    </location>
</feature>
<keyword evidence="1" id="KW-0406">Ion transport</keyword>
<feature type="domain" description="Cyclic nucleotide-binding" evidence="3">
    <location>
        <begin position="647"/>
        <end position="774"/>
    </location>
</feature>
<feature type="region of interest" description="Disordered" evidence="2">
    <location>
        <begin position="35"/>
        <end position="122"/>
    </location>
</feature>
<dbReference type="GO" id="GO:0005221">
    <property type="term" value="F:intracellularly cyclic nucleotide-activated monoatomic cation channel activity"/>
    <property type="evidence" value="ECO:0007669"/>
    <property type="project" value="InterPro"/>
</dbReference>
<dbReference type="CDD" id="cd00038">
    <property type="entry name" value="CAP_ED"/>
    <property type="match status" value="3"/>
</dbReference>
<dbReference type="InterPro" id="IPR014710">
    <property type="entry name" value="RmlC-like_jellyroll"/>
</dbReference>
<dbReference type="AlphaFoldDB" id="A0A7S4RBV1"/>
<organism evidence="4">
    <name type="scientific">Alexandrium monilatum</name>
    <dbReference type="NCBI Taxonomy" id="311494"/>
    <lineage>
        <taxon>Eukaryota</taxon>
        <taxon>Sar</taxon>
        <taxon>Alveolata</taxon>
        <taxon>Dinophyceae</taxon>
        <taxon>Gonyaulacales</taxon>
        <taxon>Pyrocystaceae</taxon>
        <taxon>Alexandrium</taxon>
    </lineage>
</organism>
<feature type="compositionally biased region" description="Low complexity" evidence="2">
    <location>
        <begin position="62"/>
        <end position="84"/>
    </location>
</feature>
<dbReference type="SMART" id="SM00100">
    <property type="entry name" value="cNMP"/>
    <property type="match status" value="3"/>
</dbReference>
<dbReference type="InterPro" id="IPR000595">
    <property type="entry name" value="cNMP-bd_dom"/>
</dbReference>
<feature type="compositionally biased region" description="Basic and acidic residues" evidence="2">
    <location>
        <begin position="1075"/>
        <end position="1088"/>
    </location>
</feature>
<evidence type="ECO:0000313" key="4">
    <source>
        <dbReference type="EMBL" id="CAE4607379.1"/>
    </source>
</evidence>
<feature type="domain" description="Cyclic nucleotide-binding" evidence="3">
    <location>
        <begin position="424"/>
        <end position="460"/>
    </location>
</feature>
<proteinExistence type="predicted"/>
<keyword evidence="1" id="KW-0407">Ion channel</keyword>
<dbReference type="InterPro" id="IPR050866">
    <property type="entry name" value="CNG_cation_channel"/>
</dbReference>
<dbReference type="PANTHER" id="PTHR45638">
    <property type="entry name" value="CYCLIC NUCLEOTIDE-GATED CATION CHANNEL SUBUNIT A"/>
    <property type="match status" value="1"/>
</dbReference>
<dbReference type="GO" id="GO:0044877">
    <property type="term" value="F:protein-containing complex binding"/>
    <property type="evidence" value="ECO:0007669"/>
    <property type="project" value="TreeGrafter"/>
</dbReference>
<reference evidence="4" key="1">
    <citation type="submission" date="2021-01" db="EMBL/GenBank/DDBJ databases">
        <authorList>
            <person name="Corre E."/>
            <person name="Pelletier E."/>
            <person name="Niang G."/>
            <person name="Scheremetjew M."/>
            <person name="Finn R."/>
            <person name="Kale V."/>
            <person name="Holt S."/>
            <person name="Cochrane G."/>
            <person name="Meng A."/>
            <person name="Brown T."/>
            <person name="Cohen L."/>
        </authorList>
    </citation>
    <scope>NUCLEOTIDE SEQUENCE</scope>
    <source>
        <strain evidence="4">CCMP3105</strain>
    </source>
</reference>
<evidence type="ECO:0000259" key="3">
    <source>
        <dbReference type="PROSITE" id="PS50042"/>
    </source>
</evidence>
<evidence type="ECO:0000256" key="1">
    <source>
        <dbReference type="ARBA" id="ARBA00023286"/>
    </source>
</evidence>
<protein>
    <recommendedName>
        <fullName evidence="3">Cyclic nucleotide-binding domain-containing protein</fullName>
    </recommendedName>
</protein>
<accession>A0A7S4RBV1</accession>
<dbReference type="PANTHER" id="PTHR45638:SF11">
    <property type="entry name" value="CYCLIC NUCLEOTIDE-GATED CATION CHANNEL SUBUNIT A"/>
    <property type="match status" value="1"/>
</dbReference>
<keyword evidence="1" id="KW-1071">Ligand-gated ion channel</keyword>
<dbReference type="Gene3D" id="2.60.120.10">
    <property type="entry name" value="Jelly Rolls"/>
    <property type="match status" value="4"/>
</dbReference>
<keyword evidence="1" id="KW-0813">Transport</keyword>
<evidence type="ECO:0000256" key="2">
    <source>
        <dbReference type="SAM" id="MobiDB-lite"/>
    </source>
</evidence>
<dbReference type="EMBL" id="HBNR01046072">
    <property type="protein sequence ID" value="CAE4607379.1"/>
    <property type="molecule type" value="Transcribed_RNA"/>
</dbReference>
<feature type="domain" description="Cyclic nucleotide-binding" evidence="3">
    <location>
        <begin position="292"/>
        <end position="340"/>
    </location>
</feature>
<name>A0A7S4RBV1_9DINO</name>